<keyword evidence="5" id="KW-1185">Reference proteome</keyword>
<dbReference type="InterPro" id="IPR050560">
    <property type="entry name" value="MYB_TF"/>
</dbReference>
<evidence type="ECO:0000259" key="2">
    <source>
        <dbReference type="PROSITE" id="PS50090"/>
    </source>
</evidence>
<dbReference type="GeneID" id="5043137"/>
<name>A0E3T8_PARTE</name>
<dbReference type="OrthoDB" id="2143914at2759"/>
<dbReference type="GO" id="GO:0006355">
    <property type="term" value="P:regulation of DNA-templated transcription"/>
    <property type="evidence" value="ECO:0000318"/>
    <property type="project" value="GO_Central"/>
</dbReference>
<evidence type="ECO:0000259" key="3">
    <source>
        <dbReference type="PROSITE" id="PS51294"/>
    </source>
</evidence>
<evidence type="ECO:0008006" key="6">
    <source>
        <dbReference type="Google" id="ProtNLM"/>
    </source>
</evidence>
<dbReference type="Gene3D" id="1.10.10.60">
    <property type="entry name" value="Homeodomain-like"/>
    <property type="match status" value="2"/>
</dbReference>
<dbReference type="GO" id="GO:0000978">
    <property type="term" value="F:RNA polymerase II cis-regulatory region sequence-specific DNA binding"/>
    <property type="evidence" value="ECO:0000318"/>
    <property type="project" value="GO_Central"/>
</dbReference>
<feature type="compositionally biased region" description="Basic and acidic residues" evidence="1">
    <location>
        <begin position="423"/>
        <end position="436"/>
    </location>
</feature>
<feature type="domain" description="Myb-like" evidence="2">
    <location>
        <begin position="184"/>
        <end position="234"/>
    </location>
</feature>
<evidence type="ECO:0000313" key="4">
    <source>
        <dbReference type="EMBL" id="CAK89955.1"/>
    </source>
</evidence>
<feature type="domain" description="Myb-like" evidence="2">
    <location>
        <begin position="69"/>
        <end position="124"/>
    </location>
</feature>
<protein>
    <recommendedName>
        <fullName evidence="6">Myb-like domain-containing protein</fullName>
    </recommendedName>
</protein>
<dbReference type="EMBL" id="CT868657">
    <property type="protein sequence ID" value="CAK89955.1"/>
    <property type="molecule type" value="Genomic_DNA"/>
</dbReference>
<dbReference type="InterPro" id="IPR017930">
    <property type="entry name" value="Myb_dom"/>
</dbReference>
<dbReference type="PROSITE" id="PS51294">
    <property type="entry name" value="HTH_MYB"/>
    <property type="match status" value="1"/>
</dbReference>
<feature type="region of interest" description="Disordered" evidence="1">
    <location>
        <begin position="412"/>
        <end position="446"/>
    </location>
</feature>
<dbReference type="PROSITE" id="PS50090">
    <property type="entry name" value="MYB_LIKE"/>
    <property type="match status" value="3"/>
</dbReference>
<dbReference type="PANTHER" id="PTHR45614">
    <property type="entry name" value="MYB PROTEIN-RELATED"/>
    <property type="match status" value="1"/>
</dbReference>
<dbReference type="SUPFAM" id="SSF46689">
    <property type="entry name" value="Homeodomain-like"/>
    <property type="match status" value="2"/>
</dbReference>
<dbReference type="GO" id="GO:0000981">
    <property type="term" value="F:DNA-binding transcription factor activity, RNA polymerase II-specific"/>
    <property type="evidence" value="ECO:0000318"/>
    <property type="project" value="GO_Central"/>
</dbReference>
<proteinExistence type="predicted"/>
<dbReference type="GO" id="GO:0005634">
    <property type="term" value="C:nucleus"/>
    <property type="evidence" value="ECO:0000318"/>
    <property type="project" value="GO_Central"/>
</dbReference>
<organism evidence="4 5">
    <name type="scientific">Paramecium tetraurelia</name>
    <dbReference type="NCBI Taxonomy" id="5888"/>
    <lineage>
        <taxon>Eukaryota</taxon>
        <taxon>Sar</taxon>
        <taxon>Alveolata</taxon>
        <taxon>Ciliophora</taxon>
        <taxon>Intramacronucleata</taxon>
        <taxon>Oligohymenophorea</taxon>
        <taxon>Peniculida</taxon>
        <taxon>Parameciidae</taxon>
        <taxon>Paramecium</taxon>
    </lineage>
</organism>
<reference evidence="4 5" key="1">
    <citation type="journal article" date="2006" name="Nature">
        <title>Global trends of whole-genome duplications revealed by the ciliate Paramecium tetraurelia.</title>
        <authorList>
            <consortium name="Genoscope"/>
            <person name="Aury J.-M."/>
            <person name="Jaillon O."/>
            <person name="Duret L."/>
            <person name="Noel B."/>
            <person name="Jubin C."/>
            <person name="Porcel B.M."/>
            <person name="Segurens B."/>
            <person name="Daubin V."/>
            <person name="Anthouard V."/>
            <person name="Aiach N."/>
            <person name="Arnaiz O."/>
            <person name="Billaut A."/>
            <person name="Beisson J."/>
            <person name="Blanc I."/>
            <person name="Bouhouche K."/>
            <person name="Camara F."/>
            <person name="Duharcourt S."/>
            <person name="Guigo R."/>
            <person name="Gogendeau D."/>
            <person name="Katinka M."/>
            <person name="Keller A.-M."/>
            <person name="Kissmehl R."/>
            <person name="Klotz C."/>
            <person name="Koll F."/>
            <person name="Le Moue A."/>
            <person name="Lepere C."/>
            <person name="Malinsky S."/>
            <person name="Nowacki M."/>
            <person name="Nowak J.K."/>
            <person name="Plattner H."/>
            <person name="Poulain J."/>
            <person name="Ruiz F."/>
            <person name="Serrano V."/>
            <person name="Zagulski M."/>
            <person name="Dessen P."/>
            <person name="Betermier M."/>
            <person name="Weissenbach J."/>
            <person name="Scarpelli C."/>
            <person name="Schachter V."/>
            <person name="Sperling L."/>
            <person name="Meyer E."/>
            <person name="Cohen J."/>
            <person name="Wincker P."/>
        </authorList>
    </citation>
    <scope>NUCLEOTIDE SEQUENCE [LARGE SCALE GENOMIC DNA]</scope>
    <source>
        <strain evidence="4 5">Stock d4-2</strain>
    </source>
</reference>
<feature type="domain" description="HTH myb-type" evidence="3">
    <location>
        <begin position="184"/>
        <end position="238"/>
    </location>
</feature>
<dbReference type="InterPro" id="IPR001005">
    <property type="entry name" value="SANT/Myb"/>
</dbReference>
<dbReference type="FunCoup" id="A0E3T8">
    <property type="interactions" value="4"/>
</dbReference>
<dbReference type="eggNOG" id="KOG0048">
    <property type="taxonomic scope" value="Eukaryota"/>
</dbReference>
<feature type="compositionally biased region" description="Polar residues" evidence="1">
    <location>
        <begin position="412"/>
        <end position="422"/>
    </location>
</feature>
<dbReference type="Pfam" id="PF13921">
    <property type="entry name" value="Myb_DNA-bind_6"/>
    <property type="match status" value="2"/>
</dbReference>
<dbReference type="CDD" id="cd00167">
    <property type="entry name" value="SANT"/>
    <property type="match status" value="2"/>
</dbReference>
<accession>A0E3T8</accession>
<dbReference type="Proteomes" id="UP000000600">
    <property type="component" value="Unassembled WGS sequence"/>
</dbReference>
<dbReference type="RefSeq" id="XP_001457352.1">
    <property type="nucleotide sequence ID" value="XM_001457315.1"/>
</dbReference>
<dbReference type="STRING" id="5888.A0E3T8"/>
<dbReference type="AlphaFoldDB" id="A0E3T8"/>
<dbReference type="InParanoid" id="A0E3T8"/>
<sequence>MNTTLELHLPKLQQFIQNFTEDKNSVDLSKLQNTLELRIQQTSISVNEVLHFYEYCQSQEFLKMHSSRNWTDEEWKILLWVTLQYSQLHSKGSDEFQGQDWNNISEIIAFKDSLNCQFKWFSHLRVVPTNKNWLPEEDKLLYKIMTKEPNIKWFEVQYEMFIQSQGIYFRKAKQYRERWNNYLNPQVNRGIWTEFDDYNLLQITLVEGLRWSNISKKLKNRTENQVKNRFKSLINKEKKIVQIPQDLLQDNQDDPMKHGLDKMTEFLIHSILSRLKPVENTQNSSNSNQQEQQHFNNEQSFPQIPQYPFMMPPQQYYFQQFAQIPQIQQIQTIPTMQPQFKQQLQGMNIQIPPHQSLISQQLMQQQLIQQQQQQQQQMIPNFYQGQYIPQQFIQQQQQQFKFNLYSSQQNTPTNSIGTLSSQRSEKLISDQIKEEENSGSSSNKEPKVQKLVCVSAQSSINGSTSSVNSMDILNKIAQILFKKESINDHNQVPLIQTIKERLRLRDRDSFMLRMMVELIQLMNKFLSKSFTQLPCYWVSKSYNTSQEIQICSSKLDLTRDDLQPDELTTLICTQLDPIKLIDIYNRYKCQFTERHLLQSLKITAKMQGMYNLPVYDHYFNESYQNLIRQFNQYISTLNNLDLGDFIYWYKKLYYDNASVGFLNSVDTKQLQSITKNYIEENQFLPRQLNMIYECVDMIFPYEEPLSKLFIDYVFSTNEITVVQLMQFLASINKKFILKKKVDLYCILQVLNYSKNVGKSFDVDQYAFMTKCFINMRLKYHITEKQYLEQIDEKLEATKQNVKYLESQSIIAILQYCKYQGSDESKPLLLLIHEQIQQMLQKYEDKQNNLNFEFLIQYLQNVIFADYIDKNDILKLESVCLNLLKENFNITNIYQMSLYYLEKKTKCVPFAEYLKIILENLSFQNINLNIKNLVYLHFICEMDISKFLRQLNNPNFSSNQIVNYDDVQLSKTSILNIVILFDEYPQLQLPEFIASQFYKMSSMPLLFTLCNCQYFSPRIRALYTQKLQNLRGEGRLDRRFRQNVLESIKTEEDASHLFKWFFQSNKFQLNTALLQVLISNENNNITRPQAYFLYLVIQSSVDVLDMEIIINELIYQTRLFDFIMQIDSEMINQILEQSYKFNDGQGTAIMIQLLEEKCPNNLKQFKIPKHLMLNYQCLKQYDANFILMMIKYHCYPLKDSLKIFNNLINFQQNELRLFILYLEMSQTIGLEKMHSYILKQIKKLNETYIIQIQ</sequence>
<gene>
    <name evidence="4" type="ORF">GSPATT00023128001</name>
</gene>
<dbReference type="PANTHER" id="PTHR45614:SF274">
    <property type="entry name" value="MYB-LIKE DNA-BINDING PROTEIN"/>
    <property type="match status" value="1"/>
</dbReference>
<evidence type="ECO:0000256" key="1">
    <source>
        <dbReference type="SAM" id="MobiDB-lite"/>
    </source>
</evidence>
<dbReference type="KEGG" id="ptm:GSPATT00023128001"/>
<feature type="domain" description="Myb-like" evidence="2">
    <location>
        <begin position="132"/>
        <end position="183"/>
    </location>
</feature>
<dbReference type="SMART" id="SM00717">
    <property type="entry name" value="SANT"/>
    <property type="match status" value="3"/>
</dbReference>
<dbReference type="InterPro" id="IPR009057">
    <property type="entry name" value="Homeodomain-like_sf"/>
</dbReference>
<evidence type="ECO:0000313" key="5">
    <source>
        <dbReference type="Proteomes" id="UP000000600"/>
    </source>
</evidence>
<dbReference type="HOGENOM" id="CLU_265687_0_0_1"/>